<dbReference type="InterPro" id="IPR003593">
    <property type="entry name" value="AAA+_ATPase"/>
</dbReference>
<dbReference type="InterPro" id="IPR025302">
    <property type="entry name" value="DrrA1/2-like_C"/>
</dbReference>
<dbReference type="InterPro" id="IPR050763">
    <property type="entry name" value="ABC_transporter_ATP-binding"/>
</dbReference>
<dbReference type="SMART" id="SM00382">
    <property type="entry name" value="AAA"/>
    <property type="match status" value="1"/>
</dbReference>
<evidence type="ECO:0000256" key="3">
    <source>
        <dbReference type="ARBA" id="ARBA00022475"/>
    </source>
</evidence>
<dbReference type="PROSITE" id="PS00211">
    <property type="entry name" value="ABC_TRANSPORTER_1"/>
    <property type="match status" value="1"/>
</dbReference>
<keyword evidence="2" id="KW-0813">Transport</keyword>
<dbReference type="PANTHER" id="PTHR42711:SF19">
    <property type="entry name" value="DOXORUBICIN RESISTANCE ATP-BINDING PROTEIN DRRA"/>
    <property type="match status" value="1"/>
</dbReference>
<dbReference type="SUPFAM" id="SSF52540">
    <property type="entry name" value="P-loop containing nucleoside triphosphate hydrolases"/>
    <property type="match status" value="1"/>
</dbReference>
<dbReference type="RefSeq" id="WP_380050047.1">
    <property type="nucleotide sequence ID" value="NZ_JBHLTC010000026.1"/>
</dbReference>
<feature type="domain" description="ABC transporter" evidence="10">
    <location>
        <begin position="2"/>
        <end position="232"/>
    </location>
</feature>
<evidence type="ECO:0000256" key="8">
    <source>
        <dbReference type="ARBA" id="ARBA00023251"/>
    </source>
</evidence>
<dbReference type="Pfam" id="PF13732">
    <property type="entry name" value="DrrA1-3_C"/>
    <property type="match status" value="1"/>
</dbReference>
<evidence type="ECO:0000313" key="11">
    <source>
        <dbReference type="EMBL" id="MFC0626472.1"/>
    </source>
</evidence>
<proteinExistence type="inferred from homology"/>
<dbReference type="Pfam" id="PF00005">
    <property type="entry name" value="ABC_tran"/>
    <property type="match status" value="1"/>
</dbReference>
<evidence type="ECO:0000256" key="6">
    <source>
        <dbReference type="ARBA" id="ARBA00022967"/>
    </source>
</evidence>
<keyword evidence="5 11" id="KW-0067">ATP-binding</keyword>
<accession>A0ABV6QPA4</accession>
<keyword evidence="4" id="KW-0547">Nucleotide-binding</keyword>
<evidence type="ECO:0000259" key="10">
    <source>
        <dbReference type="PROSITE" id="PS50893"/>
    </source>
</evidence>
<evidence type="ECO:0000256" key="9">
    <source>
        <dbReference type="ARBA" id="ARBA00049985"/>
    </source>
</evidence>
<keyword evidence="3" id="KW-1003">Cell membrane</keyword>
<evidence type="ECO:0000313" key="12">
    <source>
        <dbReference type="Proteomes" id="UP001589890"/>
    </source>
</evidence>
<name>A0ABV6QPA4_9ACTN</name>
<dbReference type="Proteomes" id="UP001589890">
    <property type="component" value="Unassembled WGS sequence"/>
</dbReference>
<evidence type="ECO:0000256" key="1">
    <source>
        <dbReference type="ARBA" id="ARBA00004413"/>
    </source>
</evidence>
<keyword evidence="7" id="KW-0472">Membrane</keyword>
<evidence type="ECO:0000256" key="2">
    <source>
        <dbReference type="ARBA" id="ARBA00022448"/>
    </source>
</evidence>
<keyword evidence="12" id="KW-1185">Reference proteome</keyword>
<dbReference type="PANTHER" id="PTHR42711">
    <property type="entry name" value="ABC TRANSPORTER ATP-BINDING PROTEIN"/>
    <property type="match status" value="1"/>
</dbReference>
<evidence type="ECO:0000256" key="4">
    <source>
        <dbReference type="ARBA" id="ARBA00022741"/>
    </source>
</evidence>
<comment type="caution">
    <text evidence="11">The sequence shown here is derived from an EMBL/GenBank/DDBJ whole genome shotgun (WGS) entry which is preliminary data.</text>
</comment>
<dbReference type="InterPro" id="IPR003439">
    <property type="entry name" value="ABC_transporter-like_ATP-bd"/>
</dbReference>
<evidence type="ECO:0000256" key="7">
    <source>
        <dbReference type="ARBA" id="ARBA00023136"/>
    </source>
</evidence>
<dbReference type="EMBL" id="JBHLTC010000026">
    <property type="protein sequence ID" value="MFC0626472.1"/>
    <property type="molecule type" value="Genomic_DNA"/>
</dbReference>
<comment type="subcellular location">
    <subcellularLocation>
        <location evidence="1">Cell membrane</location>
        <topology evidence="1">Peripheral membrane protein</topology>
        <orientation evidence="1">Cytoplasmic side</orientation>
    </subcellularLocation>
</comment>
<keyword evidence="8" id="KW-0046">Antibiotic resistance</keyword>
<dbReference type="GO" id="GO:0005524">
    <property type="term" value="F:ATP binding"/>
    <property type="evidence" value="ECO:0007669"/>
    <property type="project" value="UniProtKB-KW"/>
</dbReference>
<evidence type="ECO:0000256" key="5">
    <source>
        <dbReference type="ARBA" id="ARBA00022840"/>
    </source>
</evidence>
<organism evidence="11 12">
    <name type="scientific">Kribbella deserti</name>
    <dbReference type="NCBI Taxonomy" id="1926257"/>
    <lineage>
        <taxon>Bacteria</taxon>
        <taxon>Bacillati</taxon>
        <taxon>Actinomycetota</taxon>
        <taxon>Actinomycetes</taxon>
        <taxon>Propionibacteriales</taxon>
        <taxon>Kribbellaceae</taxon>
        <taxon>Kribbella</taxon>
    </lineage>
</organism>
<dbReference type="PROSITE" id="PS50893">
    <property type="entry name" value="ABC_TRANSPORTER_2"/>
    <property type="match status" value="1"/>
</dbReference>
<dbReference type="InterPro" id="IPR005894">
    <property type="entry name" value="DrrA"/>
</dbReference>
<dbReference type="InterPro" id="IPR017871">
    <property type="entry name" value="ABC_transporter-like_CS"/>
</dbReference>
<dbReference type="InterPro" id="IPR027417">
    <property type="entry name" value="P-loop_NTPase"/>
</dbReference>
<comment type="similarity">
    <text evidence="9">Belongs to the ABC transporter superfamily. Drug exporter-1 (DrugE1) (TC 3.A.1.105) family.</text>
</comment>
<reference evidence="11 12" key="1">
    <citation type="submission" date="2024-09" db="EMBL/GenBank/DDBJ databases">
        <authorList>
            <person name="Sun Q."/>
            <person name="Mori K."/>
        </authorList>
    </citation>
    <scope>NUCLEOTIDE SEQUENCE [LARGE SCALE GENOMIC DNA]</scope>
    <source>
        <strain evidence="11 12">CGMCC 1.15906</strain>
    </source>
</reference>
<sequence length="310" mass="32613">MIEAEGLSKRYGDTLALSEVDLSVDTGQILGLIGHNGAGKTTLVEILSTLIKPSAGRARVAGADVVRSARQVRRAIGLTGQYATVDDTLSGTANLVLLARLSGAGRRDARRRAAELIEQFGLSQAASRRVRTYSGGMRRRLDLAASLVTAPQVLFLDEPTTGLDPGSRRAVWEQVAQLTELGTTILLTTQYLEEADQLSDRVVVLAGGRVVAGGTPADLKEQVGRRTIAVRLPAEAPAGRVVERFAGSGLDVAVKCQSSTGGDTLTVAAPSTRTLAQVVRVLDELGVEPEHLEVAEPSLDDVFATLGAGR</sequence>
<dbReference type="NCBIfam" id="TIGR01188">
    <property type="entry name" value="drrA"/>
    <property type="match status" value="1"/>
</dbReference>
<keyword evidence="6" id="KW-1278">Translocase</keyword>
<protein>
    <submittedName>
        <fullName evidence="11">ATP-binding cassette domain-containing protein</fullName>
    </submittedName>
</protein>
<gene>
    <name evidence="11" type="ORF">ACFFGN_20505</name>
</gene>
<dbReference type="Gene3D" id="3.40.50.300">
    <property type="entry name" value="P-loop containing nucleotide triphosphate hydrolases"/>
    <property type="match status" value="1"/>
</dbReference>